<accession>A0ABR0BLG8</accession>
<dbReference type="EMBL" id="JAWRVI010000058">
    <property type="protein sequence ID" value="KAK4083252.1"/>
    <property type="molecule type" value="Genomic_DNA"/>
</dbReference>
<evidence type="ECO:0000256" key="1">
    <source>
        <dbReference type="SAM" id="MobiDB-lite"/>
    </source>
</evidence>
<sequence length="557" mass="59699">MRCRPRALLRPSETSQIVNLRVEDITPLQGIKPPPCRSSAIADAAATNTHARALAVTSEGDRSGCPRRRAQAPLHHISQPSARCSVGSSRSYMRADPLTKGEGGWVAALGHGQLFSQRPWRSPAHHAAPIQVGTCPQATEAGGLSAQWRTGGTSQRRLSPRKTPAYRDPAISHFLHSGTASAVAGPRLLPSPRPSPSPGPAVRSRRQRRFARWIGFLGGRRLPGSPPSAVTHTHNRAAHHTPHTTPPPPPSQRERPQASEIFNYLVYPRGTVINPRLRPSLLHTRHDTSTQRARAATLRADNSTLDTIPTRPPSRRRRLNGVSSPRGLRRHRIASGTCDDRERATGFESHPPDPLFNNTSTTTTATMPSQRPYFLSSFISAFRQQGPSLQTTQQPNKHSSQPSSSGGPSASANYSTAGYSHHHHHHSHHHAHAQTASSSSTSTSPTSSSSPRAISATAAAAAAAAAANITPSSSPTPQNAHTTGRSPSAVNGIPIPNPSGARRRGSDSSSEGFRDALGADKWYIGGRTAGGEERFFKLGVVRRVRSNDGLSLDRLSL</sequence>
<protein>
    <submittedName>
        <fullName evidence="2">Uncharacterized protein</fullName>
    </submittedName>
</protein>
<feature type="compositionally biased region" description="Basic residues" evidence="1">
    <location>
        <begin position="233"/>
        <end position="242"/>
    </location>
</feature>
<dbReference type="PANTHER" id="PTHR42095">
    <property type="entry name" value="YALI0C12166P"/>
    <property type="match status" value="1"/>
</dbReference>
<dbReference type="PANTHER" id="PTHR42095:SF1">
    <property type="entry name" value="YALI0C12166P"/>
    <property type="match status" value="1"/>
</dbReference>
<evidence type="ECO:0000313" key="2">
    <source>
        <dbReference type="EMBL" id="KAK4083252.1"/>
    </source>
</evidence>
<feature type="compositionally biased region" description="Low complexity" evidence="1">
    <location>
        <begin position="399"/>
        <end position="419"/>
    </location>
</feature>
<gene>
    <name evidence="2" type="ORF">Purlil1_10822</name>
</gene>
<comment type="caution">
    <text evidence="2">The sequence shown here is derived from an EMBL/GenBank/DDBJ whole genome shotgun (WGS) entry which is preliminary data.</text>
</comment>
<name>A0ABR0BLG8_PURLI</name>
<keyword evidence="3" id="KW-1185">Reference proteome</keyword>
<feature type="compositionally biased region" description="Low complexity" evidence="1">
    <location>
        <begin position="467"/>
        <end position="477"/>
    </location>
</feature>
<feature type="compositionally biased region" description="Pro residues" evidence="1">
    <location>
        <begin position="189"/>
        <end position="199"/>
    </location>
</feature>
<feature type="compositionally biased region" description="Polar residues" evidence="1">
    <location>
        <begin position="387"/>
        <end position="398"/>
    </location>
</feature>
<feature type="compositionally biased region" description="Polar residues" evidence="1">
    <location>
        <begin position="478"/>
        <end position="489"/>
    </location>
</feature>
<feature type="region of interest" description="Disordered" evidence="1">
    <location>
        <begin position="387"/>
        <end position="455"/>
    </location>
</feature>
<reference evidence="2 3" key="1">
    <citation type="journal article" date="2024" name="Microbiol. Resour. Announc.">
        <title>Genome annotations for the ascomycete fungi Trichoderma harzianum, Trichoderma aggressivum, and Purpureocillium lilacinum.</title>
        <authorList>
            <person name="Beijen E.P.W."/>
            <person name="Ohm R.A."/>
        </authorList>
    </citation>
    <scope>NUCLEOTIDE SEQUENCE [LARGE SCALE GENOMIC DNA]</scope>
    <source>
        <strain evidence="2 3">CBS 150709</strain>
    </source>
</reference>
<dbReference type="Proteomes" id="UP001287286">
    <property type="component" value="Unassembled WGS sequence"/>
</dbReference>
<feature type="region of interest" description="Disordered" evidence="1">
    <location>
        <begin position="309"/>
        <end position="367"/>
    </location>
</feature>
<feature type="region of interest" description="Disordered" evidence="1">
    <location>
        <begin position="183"/>
        <end position="256"/>
    </location>
</feature>
<evidence type="ECO:0000313" key="3">
    <source>
        <dbReference type="Proteomes" id="UP001287286"/>
    </source>
</evidence>
<organism evidence="2 3">
    <name type="scientific">Purpureocillium lilacinum</name>
    <name type="common">Paecilomyces lilacinus</name>
    <dbReference type="NCBI Taxonomy" id="33203"/>
    <lineage>
        <taxon>Eukaryota</taxon>
        <taxon>Fungi</taxon>
        <taxon>Dikarya</taxon>
        <taxon>Ascomycota</taxon>
        <taxon>Pezizomycotina</taxon>
        <taxon>Sordariomycetes</taxon>
        <taxon>Hypocreomycetidae</taxon>
        <taxon>Hypocreales</taxon>
        <taxon>Ophiocordycipitaceae</taxon>
        <taxon>Purpureocillium</taxon>
    </lineage>
</organism>
<feature type="compositionally biased region" description="Basic residues" evidence="1">
    <location>
        <begin position="420"/>
        <end position="432"/>
    </location>
</feature>
<proteinExistence type="predicted"/>
<feature type="compositionally biased region" description="Low complexity" evidence="1">
    <location>
        <begin position="433"/>
        <end position="455"/>
    </location>
</feature>
<feature type="region of interest" description="Disordered" evidence="1">
    <location>
        <begin position="467"/>
        <end position="513"/>
    </location>
</feature>